<sequence length="134" mass="15032">MNKIFTHLSVLFCCIYLASCTSLSQQRNAPIHQYVQPFIGKTVTDIQQQFDLKEIGIQPKKAAVQKENQLIYVFERDVPTSMPSGVSVSDQHGKLLPTQMGSTANSYQNRMSCNIIFNIENGIAKSYQLKGRAC</sequence>
<dbReference type="AlphaFoldDB" id="A0A3A8F9R0"/>
<dbReference type="RefSeq" id="WP_120383010.1">
    <property type="nucleotide sequence ID" value="NZ_RAXT01000004.1"/>
</dbReference>
<evidence type="ECO:0000313" key="3">
    <source>
        <dbReference type="Proteomes" id="UP000280405"/>
    </source>
</evidence>
<dbReference type="OrthoDB" id="6688273at2"/>
<feature type="signal peptide" evidence="1">
    <location>
        <begin position="1"/>
        <end position="18"/>
    </location>
</feature>
<evidence type="ECO:0000256" key="1">
    <source>
        <dbReference type="SAM" id="SignalP"/>
    </source>
</evidence>
<proteinExistence type="predicted"/>
<evidence type="ECO:0000313" key="2">
    <source>
        <dbReference type="EMBL" id="RKG39740.1"/>
    </source>
</evidence>
<gene>
    <name evidence="2" type="ORF">D7V20_03805</name>
</gene>
<protein>
    <submittedName>
        <fullName evidence="2">Uncharacterized protein</fullName>
    </submittedName>
</protein>
<keyword evidence="3" id="KW-1185">Reference proteome</keyword>
<accession>A0A3A8F9R0</accession>
<organism evidence="2 3">
    <name type="scientific">Acinetobacter rongchengensis</name>
    <dbReference type="NCBI Taxonomy" id="2419601"/>
    <lineage>
        <taxon>Bacteria</taxon>
        <taxon>Pseudomonadati</taxon>
        <taxon>Pseudomonadota</taxon>
        <taxon>Gammaproteobacteria</taxon>
        <taxon>Moraxellales</taxon>
        <taxon>Moraxellaceae</taxon>
        <taxon>Acinetobacter</taxon>
    </lineage>
</organism>
<feature type="chain" id="PRO_5017189639" evidence="1">
    <location>
        <begin position="19"/>
        <end position="134"/>
    </location>
</feature>
<dbReference type="EMBL" id="RAXT01000004">
    <property type="protein sequence ID" value="RKG39740.1"/>
    <property type="molecule type" value="Genomic_DNA"/>
</dbReference>
<reference evidence="2 3" key="1">
    <citation type="submission" date="2018-09" db="EMBL/GenBank/DDBJ databases">
        <title>The draft genome of Acinetobacter spp. strains.</title>
        <authorList>
            <person name="Qin J."/>
            <person name="Feng Y."/>
            <person name="Zong Z."/>
        </authorList>
    </citation>
    <scope>NUCLEOTIDE SEQUENCE [LARGE SCALE GENOMIC DNA]</scope>
    <source>
        <strain evidence="2 3">WCHAc060115</strain>
    </source>
</reference>
<dbReference type="Proteomes" id="UP000280405">
    <property type="component" value="Unassembled WGS sequence"/>
</dbReference>
<name>A0A3A8F9R0_9GAMM</name>
<keyword evidence="1" id="KW-0732">Signal</keyword>
<comment type="caution">
    <text evidence="2">The sequence shown here is derived from an EMBL/GenBank/DDBJ whole genome shotgun (WGS) entry which is preliminary data.</text>
</comment>